<dbReference type="AlphaFoldDB" id="A0A1G2L9H7"/>
<accession>A0A1G2L9H7</accession>
<gene>
    <name evidence="1" type="ORF">A3A44_02410</name>
</gene>
<dbReference type="Proteomes" id="UP000178977">
    <property type="component" value="Unassembled WGS sequence"/>
</dbReference>
<proteinExistence type="predicted"/>
<name>A0A1G2L9H7_9BACT</name>
<evidence type="ECO:0000313" key="1">
    <source>
        <dbReference type="EMBL" id="OHA08293.1"/>
    </source>
</evidence>
<dbReference type="EMBL" id="MHQT01000043">
    <property type="protein sequence ID" value="OHA08293.1"/>
    <property type="molecule type" value="Genomic_DNA"/>
</dbReference>
<protein>
    <submittedName>
        <fullName evidence="1">Uncharacterized protein</fullName>
    </submittedName>
</protein>
<organism evidence="1 2">
    <name type="scientific">Candidatus Sungbacteria bacterium RIFCSPLOWO2_01_FULL_60_25</name>
    <dbReference type="NCBI Taxonomy" id="1802281"/>
    <lineage>
        <taxon>Bacteria</taxon>
        <taxon>Candidatus Sungiibacteriota</taxon>
    </lineage>
</organism>
<reference evidence="1 2" key="1">
    <citation type="journal article" date="2016" name="Nat. Commun.">
        <title>Thousands of microbial genomes shed light on interconnected biogeochemical processes in an aquifer system.</title>
        <authorList>
            <person name="Anantharaman K."/>
            <person name="Brown C.T."/>
            <person name="Hug L.A."/>
            <person name="Sharon I."/>
            <person name="Castelle C.J."/>
            <person name="Probst A.J."/>
            <person name="Thomas B.C."/>
            <person name="Singh A."/>
            <person name="Wilkins M.J."/>
            <person name="Karaoz U."/>
            <person name="Brodie E.L."/>
            <person name="Williams K.H."/>
            <person name="Hubbard S.S."/>
            <person name="Banfield J.F."/>
        </authorList>
    </citation>
    <scope>NUCLEOTIDE SEQUENCE [LARGE SCALE GENOMIC DNA]</scope>
</reference>
<evidence type="ECO:0000313" key="2">
    <source>
        <dbReference type="Proteomes" id="UP000178977"/>
    </source>
</evidence>
<comment type="caution">
    <text evidence="1">The sequence shown here is derived from an EMBL/GenBank/DDBJ whole genome shotgun (WGS) entry which is preliminary data.</text>
</comment>
<sequence>MAAAPRATARGGSAVASNIEPASDKRNGGIEVLYGDVRRFVRVACGEGCHVAPLFKNKHGIGDMRPLPPVILDDRRGYVFRDGAGYRFVWRGGVGSFLAGHPGARICAVSCAAVNGGRFTPLAAAEQEKFLLRAMIETTVDDARSAGITRGCSACQGTHSTMRRSGVVGYLFDGAFVDAGCVWAHAAKPWRRRVLQFLAWSADRNRLMPAIQAADAAFANLFVARRLVF</sequence>